<dbReference type="AlphaFoldDB" id="A0A956LV13"/>
<comment type="caution">
    <text evidence="1">The sequence shown here is derived from an EMBL/GenBank/DDBJ whole genome shotgun (WGS) entry which is preliminary data.</text>
</comment>
<proteinExistence type="predicted"/>
<protein>
    <submittedName>
        <fullName evidence="1">Uncharacterized protein</fullName>
    </submittedName>
</protein>
<evidence type="ECO:0000313" key="2">
    <source>
        <dbReference type="Proteomes" id="UP000697710"/>
    </source>
</evidence>
<reference evidence="1" key="1">
    <citation type="submission" date="2020-04" db="EMBL/GenBank/DDBJ databases">
        <authorList>
            <person name="Zhang T."/>
        </authorList>
    </citation>
    <scope>NUCLEOTIDE SEQUENCE</scope>
    <source>
        <strain evidence="1">HKST-UBA01</strain>
    </source>
</reference>
<sequence length="275" mass="29396">MAKRVVLASLLLGAIVTGVSGWQRFPPTAENFEIGAFRSCDKATYIASGIIAEMDTVAHGAYSSGAAKSWVRAELSVSEFLLGDPTSDSTLTFVSFRYPGGFYPTTGERYIVFLEPSWDGMWQLVDGNFLTHLVGDSAQVAWPDTSLSLTGMRGLVDARLELRSPVWQDSAANLVLRGRILGPELRSCGTYDGPTYVVVDSVLKAETSAGVSPGDTVAVNRRLGPGTTPDLLVGSSMLLFLGESGPGKFELGPSLWSAWSEEEGTLSIRSQGCNE</sequence>
<feature type="non-terminal residue" evidence="1">
    <location>
        <position position="275"/>
    </location>
</feature>
<gene>
    <name evidence="1" type="ORF">KC729_01050</name>
</gene>
<evidence type="ECO:0000313" key="1">
    <source>
        <dbReference type="EMBL" id="MCA9726240.1"/>
    </source>
</evidence>
<accession>A0A956LV13</accession>
<dbReference type="Proteomes" id="UP000697710">
    <property type="component" value="Unassembled WGS sequence"/>
</dbReference>
<reference evidence="1" key="2">
    <citation type="journal article" date="2021" name="Microbiome">
        <title>Successional dynamics and alternative stable states in a saline activated sludge microbial community over 9 years.</title>
        <authorList>
            <person name="Wang Y."/>
            <person name="Ye J."/>
            <person name="Ju F."/>
            <person name="Liu L."/>
            <person name="Boyd J.A."/>
            <person name="Deng Y."/>
            <person name="Parks D.H."/>
            <person name="Jiang X."/>
            <person name="Yin X."/>
            <person name="Woodcroft B.J."/>
            <person name="Tyson G.W."/>
            <person name="Hugenholtz P."/>
            <person name="Polz M.F."/>
            <person name="Zhang T."/>
        </authorList>
    </citation>
    <scope>NUCLEOTIDE SEQUENCE</scope>
    <source>
        <strain evidence="1">HKST-UBA01</strain>
    </source>
</reference>
<organism evidence="1 2">
    <name type="scientific">Eiseniibacteriota bacterium</name>
    <dbReference type="NCBI Taxonomy" id="2212470"/>
    <lineage>
        <taxon>Bacteria</taxon>
        <taxon>Candidatus Eiseniibacteriota</taxon>
    </lineage>
</organism>
<dbReference type="EMBL" id="JAGQHR010000013">
    <property type="protein sequence ID" value="MCA9726240.1"/>
    <property type="molecule type" value="Genomic_DNA"/>
</dbReference>
<name>A0A956LV13_UNCEI</name>